<dbReference type="Proteomes" id="UP000499080">
    <property type="component" value="Unassembled WGS sequence"/>
</dbReference>
<keyword evidence="2" id="KW-1185">Reference proteome</keyword>
<dbReference type="SUPFAM" id="SSF53098">
    <property type="entry name" value="Ribonuclease H-like"/>
    <property type="match status" value="1"/>
</dbReference>
<dbReference type="AlphaFoldDB" id="A0A4Y2E7E6"/>
<dbReference type="Gene3D" id="3.30.420.10">
    <property type="entry name" value="Ribonuclease H-like superfamily/Ribonuclease H"/>
    <property type="match status" value="1"/>
</dbReference>
<dbReference type="OrthoDB" id="411823at2759"/>
<accession>A0A4Y2E7E6</accession>
<sequence>MVLAVWFPHPTVRVARKLSSIQRGFRLAITGAYRLTPTAALQVILEIPPLYLQLQLDARITELYRLRNKIPDIPHLNPEVLEHTVTGWTTHPSNHLLPYQISLDDGGLNNVGTRLYTDGSKSPNGVGAAFSVMQENNTTHQWSAKLTKDSTVFQADLLALNEAIK</sequence>
<dbReference type="InterPro" id="IPR012337">
    <property type="entry name" value="RNaseH-like_sf"/>
</dbReference>
<dbReference type="InterPro" id="IPR036397">
    <property type="entry name" value="RNaseH_sf"/>
</dbReference>
<evidence type="ECO:0000313" key="1">
    <source>
        <dbReference type="EMBL" id="GBM24667.1"/>
    </source>
</evidence>
<proteinExistence type="predicted"/>
<reference evidence="1 2" key="1">
    <citation type="journal article" date="2019" name="Sci. Rep.">
        <title>Orb-weaving spider Araneus ventricosus genome elucidates the spidroin gene catalogue.</title>
        <authorList>
            <person name="Kono N."/>
            <person name="Nakamura H."/>
            <person name="Ohtoshi R."/>
            <person name="Moran D.A.P."/>
            <person name="Shinohara A."/>
            <person name="Yoshida Y."/>
            <person name="Fujiwara M."/>
            <person name="Mori M."/>
            <person name="Tomita M."/>
            <person name="Arakawa K."/>
        </authorList>
    </citation>
    <scope>NUCLEOTIDE SEQUENCE [LARGE SCALE GENOMIC DNA]</scope>
</reference>
<dbReference type="EMBL" id="BGPR01000524">
    <property type="protein sequence ID" value="GBM24667.1"/>
    <property type="molecule type" value="Genomic_DNA"/>
</dbReference>
<gene>
    <name evidence="1" type="ORF">AVEN_272894_1</name>
</gene>
<organism evidence="1 2">
    <name type="scientific">Araneus ventricosus</name>
    <name type="common">Orbweaver spider</name>
    <name type="synonym">Epeira ventricosa</name>
    <dbReference type="NCBI Taxonomy" id="182803"/>
    <lineage>
        <taxon>Eukaryota</taxon>
        <taxon>Metazoa</taxon>
        <taxon>Ecdysozoa</taxon>
        <taxon>Arthropoda</taxon>
        <taxon>Chelicerata</taxon>
        <taxon>Arachnida</taxon>
        <taxon>Araneae</taxon>
        <taxon>Araneomorphae</taxon>
        <taxon>Entelegynae</taxon>
        <taxon>Araneoidea</taxon>
        <taxon>Araneidae</taxon>
        <taxon>Araneus</taxon>
    </lineage>
</organism>
<protein>
    <submittedName>
        <fullName evidence="1">Uncharacterized protein</fullName>
    </submittedName>
</protein>
<name>A0A4Y2E7E6_ARAVE</name>
<comment type="caution">
    <text evidence="1">The sequence shown here is derived from an EMBL/GenBank/DDBJ whole genome shotgun (WGS) entry which is preliminary data.</text>
</comment>
<evidence type="ECO:0000313" key="2">
    <source>
        <dbReference type="Proteomes" id="UP000499080"/>
    </source>
</evidence>
<dbReference type="GO" id="GO:0003676">
    <property type="term" value="F:nucleic acid binding"/>
    <property type="evidence" value="ECO:0007669"/>
    <property type="project" value="InterPro"/>
</dbReference>